<dbReference type="EMBL" id="LJIJ01000036">
    <property type="protein sequence ID" value="ODN04767.1"/>
    <property type="molecule type" value="Genomic_DNA"/>
</dbReference>
<reference evidence="2 3" key="1">
    <citation type="journal article" date="2016" name="Genome Biol. Evol.">
        <title>Gene Family Evolution Reflects Adaptation to Soil Environmental Stressors in the Genome of the Collembolan Orchesella cincta.</title>
        <authorList>
            <person name="Faddeeva-Vakhrusheva A."/>
            <person name="Derks M.F."/>
            <person name="Anvar S.Y."/>
            <person name="Agamennone V."/>
            <person name="Suring W."/>
            <person name="Smit S."/>
            <person name="van Straalen N.M."/>
            <person name="Roelofs D."/>
        </authorList>
    </citation>
    <scope>NUCLEOTIDE SEQUENCE [LARGE SCALE GENOMIC DNA]</scope>
    <source>
        <tissue evidence="2">Mixed pool</tissue>
    </source>
</reference>
<comment type="caution">
    <text evidence="2">The sequence shown here is derived from an EMBL/GenBank/DDBJ whole genome shotgun (WGS) entry which is preliminary data.</text>
</comment>
<protein>
    <submittedName>
        <fullName evidence="2">Uncharacterized protein</fullName>
    </submittedName>
</protein>
<evidence type="ECO:0000313" key="3">
    <source>
        <dbReference type="Proteomes" id="UP000094527"/>
    </source>
</evidence>
<name>A0A1D2NHN9_ORCCI</name>
<dbReference type="OMA" id="NCVANIQ"/>
<dbReference type="Proteomes" id="UP000094527">
    <property type="component" value="Unassembled WGS sequence"/>
</dbReference>
<organism evidence="2 3">
    <name type="scientific">Orchesella cincta</name>
    <name type="common">Springtail</name>
    <name type="synonym">Podura cincta</name>
    <dbReference type="NCBI Taxonomy" id="48709"/>
    <lineage>
        <taxon>Eukaryota</taxon>
        <taxon>Metazoa</taxon>
        <taxon>Ecdysozoa</taxon>
        <taxon>Arthropoda</taxon>
        <taxon>Hexapoda</taxon>
        <taxon>Collembola</taxon>
        <taxon>Entomobryomorpha</taxon>
        <taxon>Entomobryoidea</taxon>
        <taxon>Orchesellidae</taxon>
        <taxon>Orchesellinae</taxon>
        <taxon>Orchesella</taxon>
    </lineage>
</organism>
<evidence type="ECO:0000256" key="1">
    <source>
        <dbReference type="SAM" id="SignalP"/>
    </source>
</evidence>
<feature type="chain" id="PRO_5008905576" evidence="1">
    <location>
        <begin position="24"/>
        <end position="219"/>
    </location>
</feature>
<keyword evidence="1" id="KW-0732">Signal</keyword>
<dbReference type="OrthoDB" id="163794at2759"/>
<evidence type="ECO:0000313" key="2">
    <source>
        <dbReference type="EMBL" id="ODN04767.1"/>
    </source>
</evidence>
<accession>A0A1D2NHN9</accession>
<proteinExistence type="predicted"/>
<dbReference type="AlphaFoldDB" id="A0A1D2NHN9"/>
<feature type="signal peptide" evidence="1">
    <location>
        <begin position="1"/>
        <end position="23"/>
    </location>
</feature>
<keyword evidence="3" id="KW-1185">Reference proteome</keyword>
<sequence>MKVSLSTSFNAIIVLLSVTNIQAQLSSEAVSEGPCMANLTDYLADINPAWLFAPRNYYVPIASEGCYRNYAEVVLGRPAQNSEELNDMQLRIAFADGAALPKLYTYGYVDEGTKSGAFMQECPIPSSPNPLEVSFLRCFPTSGTDGTDLTAISSSEDGVVWTDHETSILIVRCVNDIRRDYKLLTLGPIVSDEVKATVVEKIIVEMGFNATLMSTMTYD</sequence>
<gene>
    <name evidence="2" type="ORF">Ocin01_01889</name>
</gene>